<organism evidence="9 10">
    <name type="scientific">Porphyridium purpureum</name>
    <name type="common">Red alga</name>
    <name type="synonym">Porphyridium cruentum</name>
    <dbReference type="NCBI Taxonomy" id="35688"/>
    <lineage>
        <taxon>Eukaryota</taxon>
        <taxon>Rhodophyta</taxon>
        <taxon>Bangiophyceae</taxon>
        <taxon>Porphyridiales</taxon>
        <taxon>Porphyridiaceae</taxon>
        <taxon>Porphyridium</taxon>
    </lineage>
</organism>
<dbReference type="GO" id="GO:0051321">
    <property type="term" value="P:meiotic cell cycle"/>
    <property type="evidence" value="ECO:0007669"/>
    <property type="project" value="TreeGrafter"/>
</dbReference>
<sequence length="861" mass="95753">MSHSILPSAAQNVDRLVDAVFRNAGADENTVPSLARLKLRTQRTIKGMLSSSLATADHGESRSARILRRTDASSAMLVERDALLKIRASLALERDRARTAEQLVKKLSGSAGDETQDRLLLEVLVALVSRREKKILHFQTDGLASMKQAYVPQPPARASTFRDSHPSLSKMQHDGPRDAQVGQSPPAMPMSAQNERQDTERGNSNRISEQRLVRDLMFVMQGMDGVLIKFDSSKNCFDIAKEISLPQALRELALQAARAGALFVQLSTVADQLQALASKSAFFAALAGAVQTQQGHFRKRLLCLESTLTPHDGELRALSLKVAFSQTQRPCRDLESLLCVLRKLQFDDANVQAGLIWGELVLMSTCHANRVSAGIAGSLAQATEAPFQAILKQWLMSGELPACAQDFWVQRRGSVNTLQESARDEIGMDATRLWYTEYELLPSNLIPSWISDDIMQALLQAGKTLAILRVTCRDEEWIRTEMHARGEGLFDSLLGRAEQDLSGTSLSTYIIRLSTLVRKSLVCCSERLLCVLKYRFGLIHHISALRMFVLLHQSDFATSLTLTLANELNRPANAVLRSNLMGTVEGAVRACAALPAECHMNSLDVPSVESEMLIDDVANRINVRMRETTGPLDKGWDAFVLEYRLDDSPLALMFHRQVKSKYTLLFDFAWRLHRVQRALCYVLIEQSCLHAQAPAMARKLLLLRSSMAQFLDALMFHAFEDVLQVSWQRLLKRVESAESLNTIVAEHNLYLAEITRGWFLEPDSQNVRDSLSKVLDTLLSLEAWVRAALSSVVGCVDGIVVAESSSEQSTSRFDAIQIQFEKARDEFVSQLLARATAAHGASYEALLLNLNFNSFFSLRAA</sequence>
<dbReference type="OrthoDB" id="5860513at2759"/>
<accession>A0A5J4YPM2</accession>
<dbReference type="Gene3D" id="1.20.120.1900">
    <property type="entry name" value="Gamma-tubulin complex, C-terminal domain"/>
    <property type="match status" value="1"/>
</dbReference>
<protein>
    <submittedName>
        <fullName evidence="9">Gamma-tubulin complex component 3</fullName>
    </submittedName>
</protein>
<evidence type="ECO:0000313" key="9">
    <source>
        <dbReference type="EMBL" id="KAA8492634.1"/>
    </source>
</evidence>
<dbReference type="PANTHER" id="PTHR19302">
    <property type="entry name" value="GAMMA TUBULIN COMPLEX PROTEIN"/>
    <property type="match status" value="1"/>
</dbReference>
<keyword evidence="5" id="KW-0206">Cytoskeleton</keyword>
<reference evidence="10" key="1">
    <citation type="journal article" date="2019" name="Nat. Commun.">
        <title>Expansion of phycobilisome linker gene families in mesophilic red algae.</title>
        <authorList>
            <person name="Lee J."/>
            <person name="Kim D."/>
            <person name="Bhattacharya D."/>
            <person name="Yoon H.S."/>
        </authorList>
    </citation>
    <scope>NUCLEOTIDE SEQUENCE [LARGE SCALE GENOMIC DNA]</scope>
    <source>
        <strain evidence="10">CCMP 1328</strain>
    </source>
</reference>
<dbReference type="GO" id="GO:0051011">
    <property type="term" value="F:microtubule minus-end binding"/>
    <property type="evidence" value="ECO:0007669"/>
    <property type="project" value="TreeGrafter"/>
</dbReference>
<feature type="domain" description="Gamma tubulin complex component protein N-terminal" evidence="8">
    <location>
        <begin position="213"/>
        <end position="532"/>
    </location>
</feature>
<evidence type="ECO:0000256" key="4">
    <source>
        <dbReference type="ARBA" id="ARBA00022701"/>
    </source>
</evidence>
<keyword evidence="10" id="KW-1185">Reference proteome</keyword>
<name>A0A5J4YPM2_PORPP</name>
<dbReference type="AlphaFoldDB" id="A0A5J4YPM2"/>
<evidence type="ECO:0000256" key="2">
    <source>
        <dbReference type="ARBA" id="ARBA00010337"/>
    </source>
</evidence>
<dbReference type="InterPro" id="IPR042241">
    <property type="entry name" value="GCP_C_sf"/>
</dbReference>
<evidence type="ECO:0000259" key="7">
    <source>
        <dbReference type="Pfam" id="PF04130"/>
    </source>
</evidence>
<proteinExistence type="inferred from homology"/>
<feature type="domain" description="Gamma tubulin complex component C-terminal" evidence="7">
    <location>
        <begin position="538"/>
        <end position="856"/>
    </location>
</feature>
<dbReference type="InterPro" id="IPR007259">
    <property type="entry name" value="GCP"/>
</dbReference>
<dbReference type="GO" id="GO:0043015">
    <property type="term" value="F:gamma-tubulin binding"/>
    <property type="evidence" value="ECO:0007669"/>
    <property type="project" value="InterPro"/>
</dbReference>
<dbReference type="InterPro" id="IPR041470">
    <property type="entry name" value="GCP_N"/>
</dbReference>
<dbReference type="GO" id="GO:0000278">
    <property type="term" value="P:mitotic cell cycle"/>
    <property type="evidence" value="ECO:0007669"/>
    <property type="project" value="TreeGrafter"/>
</dbReference>
<gene>
    <name evidence="9" type="ORF">FVE85_8141</name>
</gene>
<dbReference type="InterPro" id="IPR040457">
    <property type="entry name" value="GCP_C"/>
</dbReference>
<evidence type="ECO:0000259" key="8">
    <source>
        <dbReference type="Pfam" id="PF17681"/>
    </source>
</evidence>
<comment type="subcellular location">
    <subcellularLocation>
        <location evidence="1">Cytoplasm</location>
        <location evidence="1">Cytoskeleton</location>
    </subcellularLocation>
</comment>
<dbReference type="EMBL" id="VRMN01000009">
    <property type="protein sequence ID" value="KAA8492634.1"/>
    <property type="molecule type" value="Genomic_DNA"/>
</dbReference>
<dbReference type="GO" id="GO:0051225">
    <property type="term" value="P:spindle assembly"/>
    <property type="evidence" value="ECO:0007669"/>
    <property type="project" value="TreeGrafter"/>
</dbReference>
<dbReference type="GO" id="GO:0005874">
    <property type="term" value="C:microtubule"/>
    <property type="evidence" value="ECO:0007669"/>
    <property type="project" value="UniProtKB-KW"/>
</dbReference>
<dbReference type="PANTHER" id="PTHR19302:SF14">
    <property type="entry name" value="GAMMA-TUBULIN COMPLEX COMPONENT 3"/>
    <property type="match status" value="1"/>
</dbReference>
<evidence type="ECO:0000256" key="1">
    <source>
        <dbReference type="ARBA" id="ARBA00004245"/>
    </source>
</evidence>
<keyword evidence="4" id="KW-0493">Microtubule</keyword>
<dbReference type="Pfam" id="PF04130">
    <property type="entry name" value="GCP_C_terminal"/>
    <property type="match status" value="1"/>
</dbReference>
<dbReference type="Proteomes" id="UP000324585">
    <property type="component" value="Unassembled WGS sequence"/>
</dbReference>
<comment type="similarity">
    <text evidence="2">Belongs to the TUBGCP family.</text>
</comment>
<dbReference type="OMA" id="FVNNLWS"/>
<dbReference type="GO" id="GO:0007020">
    <property type="term" value="P:microtubule nucleation"/>
    <property type="evidence" value="ECO:0007669"/>
    <property type="project" value="InterPro"/>
</dbReference>
<evidence type="ECO:0000256" key="6">
    <source>
        <dbReference type="SAM" id="MobiDB-lite"/>
    </source>
</evidence>
<dbReference type="Pfam" id="PF17681">
    <property type="entry name" value="GCP_N_terminal"/>
    <property type="match status" value="1"/>
</dbReference>
<keyword evidence="3" id="KW-0963">Cytoplasm</keyword>
<feature type="region of interest" description="Disordered" evidence="6">
    <location>
        <begin position="153"/>
        <end position="205"/>
    </location>
</feature>
<evidence type="ECO:0000256" key="3">
    <source>
        <dbReference type="ARBA" id="ARBA00022490"/>
    </source>
</evidence>
<dbReference type="GO" id="GO:0000930">
    <property type="term" value="C:gamma-tubulin complex"/>
    <property type="evidence" value="ECO:0007669"/>
    <property type="project" value="TreeGrafter"/>
</dbReference>
<dbReference type="GO" id="GO:0031122">
    <property type="term" value="P:cytoplasmic microtubule organization"/>
    <property type="evidence" value="ECO:0007669"/>
    <property type="project" value="TreeGrafter"/>
</dbReference>
<dbReference type="GO" id="GO:0000922">
    <property type="term" value="C:spindle pole"/>
    <property type="evidence" value="ECO:0007669"/>
    <property type="project" value="InterPro"/>
</dbReference>
<evidence type="ECO:0000256" key="5">
    <source>
        <dbReference type="ARBA" id="ARBA00023212"/>
    </source>
</evidence>
<feature type="compositionally biased region" description="Basic and acidic residues" evidence="6">
    <location>
        <begin position="160"/>
        <end position="177"/>
    </location>
</feature>
<comment type="caution">
    <text evidence="9">The sequence shown here is derived from an EMBL/GenBank/DDBJ whole genome shotgun (WGS) entry which is preliminary data.</text>
</comment>
<evidence type="ECO:0000313" key="10">
    <source>
        <dbReference type="Proteomes" id="UP000324585"/>
    </source>
</evidence>
<feature type="compositionally biased region" description="Basic and acidic residues" evidence="6">
    <location>
        <begin position="195"/>
        <end position="205"/>
    </location>
</feature>